<dbReference type="KEGG" id="nsl:BOX37_07330"/>
<evidence type="ECO:0000313" key="3">
    <source>
        <dbReference type="Proteomes" id="UP000183810"/>
    </source>
</evidence>
<name>A0A1J0VP71_9NOCA</name>
<dbReference type="EMBL" id="CP018082">
    <property type="protein sequence ID" value="APE33813.1"/>
    <property type="molecule type" value="Genomic_DNA"/>
</dbReference>
<keyword evidence="1" id="KW-1133">Transmembrane helix</keyword>
<dbReference type="RefSeq" id="WP_071926994.1">
    <property type="nucleotide sequence ID" value="NZ_CP018082.1"/>
</dbReference>
<organism evidence="2 3">
    <name type="scientific">Nocardia mangyaensis</name>
    <dbReference type="NCBI Taxonomy" id="2213200"/>
    <lineage>
        <taxon>Bacteria</taxon>
        <taxon>Bacillati</taxon>
        <taxon>Actinomycetota</taxon>
        <taxon>Actinomycetes</taxon>
        <taxon>Mycobacteriales</taxon>
        <taxon>Nocardiaceae</taxon>
        <taxon>Nocardia</taxon>
    </lineage>
</organism>
<keyword evidence="3" id="KW-1185">Reference proteome</keyword>
<feature type="transmembrane region" description="Helical" evidence="1">
    <location>
        <begin position="9"/>
        <end position="31"/>
    </location>
</feature>
<protein>
    <submittedName>
        <fullName evidence="2">Uncharacterized protein</fullName>
    </submittedName>
</protein>
<gene>
    <name evidence="2" type="ORF">BOX37_07330</name>
</gene>
<sequence>MHPILRKALMIAIALLLGIIVGIVNGLLTHFGGGPITETIRDGGIGFAGTSAFVLVVMACLGAL</sequence>
<dbReference type="AlphaFoldDB" id="A0A1J0VP71"/>
<evidence type="ECO:0000313" key="2">
    <source>
        <dbReference type="EMBL" id="APE33813.1"/>
    </source>
</evidence>
<dbReference type="Proteomes" id="UP000183810">
    <property type="component" value="Chromosome"/>
</dbReference>
<evidence type="ECO:0000256" key="1">
    <source>
        <dbReference type="SAM" id="Phobius"/>
    </source>
</evidence>
<keyword evidence="1" id="KW-0812">Transmembrane</keyword>
<proteinExistence type="predicted"/>
<feature type="transmembrane region" description="Helical" evidence="1">
    <location>
        <begin position="43"/>
        <end position="63"/>
    </location>
</feature>
<accession>A0A1J0VP71</accession>
<keyword evidence="1" id="KW-0472">Membrane</keyword>
<dbReference type="OrthoDB" id="9998852at2"/>
<reference evidence="2" key="1">
    <citation type="submission" date="2016-11" db="EMBL/GenBank/DDBJ databases">
        <authorList>
            <person name="Jaros S."/>
            <person name="Januszkiewicz K."/>
            <person name="Wedrychowicz H."/>
        </authorList>
    </citation>
    <scope>NUCLEOTIDE SEQUENCE [LARGE SCALE GENOMIC DNA]</scope>
    <source>
        <strain evidence="2">Y48</strain>
    </source>
</reference>